<sequence>MIRFAPLAALLLSACATMPDAAPAVEQIAYETNSWGRVVSGWVVGPGEQGTWYERVNDSGQPGPVGPYELRYHMFAVSPVQKAELEALLAGLPDPAPNPRDCKQFRTDDLYGTLRRTRGATTEEIAYNQGCRDASYQRFMAQLLAADTLVAKWGKAAPVARTEHYASDGTLVAQ</sequence>
<evidence type="ECO:0000313" key="3">
    <source>
        <dbReference type="Proteomes" id="UP000265366"/>
    </source>
</evidence>
<dbReference type="Proteomes" id="UP000265366">
    <property type="component" value="Unassembled WGS sequence"/>
</dbReference>
<evidence type="ECO:0008006" key="4">
    <source>
        <dbReference type="Google" id="ProtNLM"/>
    </source>
</evidence>
<dbReference type="EMBL" id="QXFM01000006">
    <property type="protein sequence ID" value="RIV92854.1"/>
    <property type="molecule type" value="Genomic_DNA"/>
</dbReference>
<keyword evidence="3" id="KW-1185">Reference proteome</keyword>
<gene>
    <name evidence="2" type="ORF">D2V17_00915</name>
</gene>
<feature type="chain" id="PRO_5017325518" description="Lipoprotein" evidence="1">
    <location>
        <begin position="22"/>
        <end position="174"/>
    </location>
</feature>
<accession>A0A3A1PI94</accession>
<keyword evidence="1" id="KW-0732">Signal</keyword>
<dbReference type="AlphaFoldDB" id="A0A3A1PI94"/>
<comment type="caution">
    <text evidence="2">The sequence shown here is derived from an EMBL/GenBank/DDBJ whole genome shotgun (WGS) entry which is preliminary data.</text>
</comment>
<protein>
    <recommendedName>
        <fullName evidence="4">Lipoprotein</fullName>
    </recommendedName>
</protein>
<dbReference type="OrthoDB" id="7409072at2"/>
<dbReference type="RefSeq" id="WP_119591270.1">
    <property type="nucleotide sequence ID" value="NZ_QXFM01000006.1"/>
</dbReference>
<name>A0A3A1PI94_9SPHN</name>
<reference evidence="2 3" key="1">
    <citation type="submission" date="2018-08" db="EMBL/GenBank/DDBJ databases">
        <title>Erythrobacter zhengii sp.nov., a bacterium isolated from deep-sea sediment.</title>
        <authorList>
            <person name="Fang C."/>
            <person name="Wu Y.-H."/>
            <person name="Sun C."/>
            <person name="Wang H."/>
            <person name="Cheng H."/>
            <person name="Meng F.-X."/>
            <person name="Wang C.-S."/>
            <person name="Xu X.-W."/>
        </authorList>
    </citation>
    <scope>NUCLEOTIDE SEQUENCE [LARGE SCALE GENOMIC DNA]</scope>
    <source>
        <strain evidence="2 3">CCTCC AB 2015396</strain>
    </source>
</reference>
<evidence type="ECO:0000313" key="2">
    <source>
        <dbReference type="EMBL" id="RIV92854.1"/>
    </source>
</evidence>
<evidence type="ECO:0000256" key="1">
    <source>
        <dbReference type="SAM" id="SignalP"/>
    </source>
</evidence>
<organism evidence="2 3">
    <name type="scientific">Aurantiacibacter xanthus</name>
    <dbReference type="NCBI Taxonomy" id="1784712"/>
    <lineage>
        <taxon>Bacteria</taxon>
        <taxon>Pseudomonadati</taxon>
        <taxon>Pseudomonadota</taxon>
        <taxon>Alphaproteobacteria</taxon>
        <taxon>Sphingomonadales</taxon>
        <taxon>Erythrobacteraceae</taxon>
        <taxon>Aurantiacibacter</taxon>
    </lineage>
</organism>
<feature type="signal peptide" evidence="1">
    <location>
        <begin position="1"/>
        <end position="21"/>
    </location>
</feature>
<proteinExistence type="predicted"/>
<dbReference type="PROSITE" id="PS51257">
    <property type="entry name" value="PROKAR_LIPOPROTEIN"/>
    <property type="match status" value="1"/>
</dbReference>